<dbReference type="InterPro" id="IPR007527">
    <property type="entry name" value="Znf_SWIM"/>
</dbReference>
<dbReference type="PANTHER" id="PTHR31973:SF197">
    <property type="entry name" value="SWIM-TYPE DOMAIN-CONTAINING PROTEIN"/>
    <property type="match status" value="1"/>
</dbReference>
<keyword evidence="2 4" id="KW-0863">Zinc-finger</keyword>
<sequence>MTTSTPFEDQSTIVPPPSPSTVPSSSTVPPPSIVPPPSPYIVPPPSYAPSSDHIIDNDPTDDEVEDESGSEGDTNDDTEVDNDVHQKYIYIRASKRHFKRSQRRSRGTNSDHINVDEKGPNIGYDETNIGIRKSLVGWGEGEEVDQVVHKPVRRKKTPNRVVFDATSEKIVWELGLVFGTIEEFRVAVTRYAVQEHIQNEKYVNGPDRVRVRCCKETCPWLLCASKDKTSGGVIVKTYNPVYKCLTSAHNYLCNSKFLAIKYKERKTQQPNINIVLLKDINRKELNINVSRTTVRRARTRVLQEIMGDHIVEYVVEVENQFTWTWFLELVKNDLDLGEGHQLSIITDMQKKGVERRKVFWRIAKSTFEAGMKDNIQAIKKLEQECLDDLLWYNLNTWCKKYFQDYSKCDVVDNNMAESFNAWILPARYKTIITILEETKVKMIKRIGDLRKFSNTWITDISPMSLKILQENIEKSMQCNLTWNAERGFEIKHHGFIHIVVIVSRSCSCRSWQLRGIPCPHGVVALHYKELEPIHYVASCYSKETGRGLERGKRPVEHEDTSGGKTRPFKRPIMVGVGIYQAEDGFTTLNPGLPSRKVINTGTRVTKKVDVVTGDIGYTPVRDSNGRGRQLLPVAT</sequence>
<dbReference type="Proteomes" id="UP001234989">
    <property type="component" value="Chromosome 11"/>
</dbReference>
<feature type="compositionally biased region" description="Basic and acidic residues" evidence="5">
    <location>
        <begin position="547"/>
        <end position="561"/>
    </location>
</feature>
<protein>
    <recommendedName>
        <fullName evidence="6">SWIM-type domain-containing protein</fullName>
    </recommendedName>
</protein>
<organism evidence="7 8">
    <name type="scientific">Solanum verrucosum</name>
    <dbReference type="NCBI Taxonomy" id="315347"/>
    <lineage>
        <taxon>Eukaryota</taxon>
        <taxon>Viridiplantae</taxon>
        <taxon>Streptophyta</taxon>
        <taxon>Embryophyta</taxon>
        <taxon>Tracheophyta</taxon>
        <taxon>Spermatophyta</taxon>
        <taxon>Magnoliopsida</taxon>
        <taxon>eudicotyledons</taxon>
        <taxon>Gunneridae</taxon>
        <taxon>Pentapetalae</taxon>
        <taxon>asterids</taxon>
        <taxon>lamiids</taxon>
        <taxon>Solanales</taxon>
        <taxon>Solanaceae</taxon>
        <taxon>Solanoideae</taxon>
        <taxon>Solaneae</taxon>
        <taxon>Solanum</taxon>
    </lineage>
</organism>
<gene>
    <name evidence="7" type="ORF">MTR67_048955</name>
</gene>
<keyword evidence="3" id="KW-0862">Zinc</keyword>
<reference evidence="7" key="1">
    <citation type="submission" date="2023-08" db="EMBL/GenBank/DDBJ databases">
        <title>A de novo genome assembly of Solanum verrucosum Schlechtendal, a Mexican diploid species geographically isolated from the other diploid A-genome species in potato relatives.</title>
        <authorList>
            <person name="Hosaka K."/>
        </authorList>
    </citation>
    <scope>NUCLEOTIDE SEQUENCE</scope>
    <source>
        <tissue evidence="7">Young leaves</tissue>
    </source>
</reference>
<dbReference type="PROSITE" id="PS50966">
    <property type="entry name" value="ZF_SWIM"/>
    <property type="match status" value="1"/>
</dbReference>
<dbReference type="GO" id="GO:0008270">
    <property type="term" value="F:zinc ion binding"/>
    <property type="evidence" value="ECO:0007669"/>
    <property type="project" value="UniProtKB-KW"/>
</dbReference>
<feature type="region of interest" description="Disordered" evidence="5">
    <location>
        <begin position="547"/>
        <end position="566"/>
    </location>
</feature>
<evidence type="ECO:0000256" key="3">
    <source>
        <dbReference type="ARBA" id="ARBA00022833"/>
    </source>
</evidence>
<dbReference type="Pfam" id="PF03108">
    <property type="entry name" value="DBD_Tnp_Mut"/>
    <property type="match status" value="1"/>
</dbReference>
<accession>A0AAF0UZD4</accession>
<evidence type="ECO:0000313" key="8">
    <source>
        <dbReference type="Proteomes" id="UP001234989"/>
    </source>
</evidence>
<feature type="domain" description="SWIM-type" evidence="6">
    <location>
        <begin position="498"/>
        <end position="529"/>
    </location>
</feature>
<feature type="compositionally biased region" description="Acidic residues" evidence="5">
    <location>
        <begin position="58"/>
        <end position="81"/>
    </location>
</feature>
<dbReference type="EMBL" id="CP133622">
    <property type="protein sequence ID" value="WMV55570.1"/>
    <property type="molecule type" value="Genomic_DNA"/>
</dbReference>
<feature type="compositionally biased region" description="Pro residues" evidence="5">
    <location>
        <begin position="28"/>
        <end position="47"/>
    </location>
</feature>
<feature type="compositionally biased region" description="Basic residues" evidence="5">
    <location>
        <begin position="93"/>
        <end position="106"/>
    </location>
</feature>
<dbReference type="PANTHER" id="PTHR31973">
    <property type="entry name" value="POLYPROTEIN, PUTATIVE-RELATED"/>
    <property type="match status" value="1"/>
</dbReference>
<evidence type="ECO:0000256" key="5">
    <source>
        <dbReference type="SAM" id="MobiDB-lite"/>
    </source>
</evidence>
<proteinExistence type="predicted"/>
<feature type="compositionally biased region" description="Polar residues" evidence="5">
    <location>
        <begin position="1"/>
        <end position="10"/>
    </location>
</feature>
<evidence type="ECO:0000313" key="7">
    <source>
        <dbReference type="EMBL" id="WMV55570.1"/>
    </source>
</evidence>
<evidence type="ECO:0000259" key="6">
    <source>
        <dbReference type="PROSITE" id="PS50966"/>
    </source>
</evidence>
<name>A0AAF0UZD4_SOLVR</name>
<dbReference type="SMART" id="SM00575">
    <property type="entry name" value="ZnF_PMZ"/>
    <property type="match status" value="1"/>
</dbReference>
<dbReference type="Pfam" id="PF04434">
    <property type="entry name" value="SWIM"/>
    <property type="match status" value="1"/>
</dbReference>
<feature type="region of interest" description="Disordered" evidence="5">
    <location>
        <begin position="1"/>
        <end position="119"/>
    </location>
</feature>
<dbReference type="AlphaFoldDB" id="A0AAF0UZD4"/>
<evidence type="ECO:0000256" key="1">
    <source>
        <dbReference type="ARBA" id="ARBA00022723"/>
    </source>
</evidence>
<evidence type="ECO:0000256" key="2">
    <source>
        <dbReference type="ARBA" id="ARBA00022771"/>
    </source>
</evidence>
<dbReference type="InterPro" id="IPR006564">
    <property type="entry name" value="Znf_PMZ"/>
</dbReference>
<dbReference type="InterPro" id="IPR004332">
    <property type="entry name" value="Transposase_MuDR"/>
</dbReference>
<evidence type="ECO:0000256" key="4">
    <source>
        <dbReference type="PROSITE-ProRule" id="PRU00325"/>
    </source>
</evidence>
<keyword evidence="1" id="KW-0479">Metal-binding</keyword>
<keyword evidence="8" id="KW-1185">Reference proteome</keyword>